<accession>A0A4Q7MCG5</accession>
<evidence type="ECO:0000313" key="3">
    <source>
        <dbReference type="Proteomes" id="UP000293289"/>
    </source>
</evidence>
<evidence type="ECO:0000313" key="2">
    <source>
        <dbReference type="EMBL" id="RZS64578.1"/>
    </source>
</evidence>
<comment type="caution">
    <text evidence="2">The sequence shown here is derived from an EMBL/GenBank/DDBJ whole genome shotgun (WGS) entry which is preliminary data.</text>
</comment>
<organism evidence="2 3">
    <name type="scientific">Agromyces ramosus</name>
    <dbReference type="NCBI Taxonomy" id="33879"/>
    <lineage>
        <taxon>Bacteria</taxon>
        <taxon>Bacillati</taxon>
        <taxon>Actinomycetota</taxon>
        <taxon>Actinomycetes</taxon>
        <taxon>Micrococcales</taxon>
        <taxon>Microbacteriaceae</taxon>
        <taxon>Agromyces</taxon>
    </lineage>
</organism>
<dbReference type="RefSeq" id="WP_130353792.1">
    <property type="nucleotide sequence ID" value="NZ_SGWY01000003.1"/>
</dbReference>
<proteinExistence type="predicted"/>
<sequence>MKVLITGGGIAGLAAAHALAGGGHDVTIVELAPDLRPGGQLVDLRGTSREAADRMGLLEPIRAAQLPQRGMRYVDDRGRTLAELGVEMFGGQGPVADLEILRGDLTRVLFDLVAGRVEVRFGNSIAALAPDDRGVDVTFEQGSPERFDLVVAADGLHSRVRRLVWGPEADYVRALGGITSFFDVPEPEPLDGWSLMDILPGRRMVLIRPDAAPGRSKAILTWFGDHRLPDRHDVEAQQDLVRSGLADGVWHLPALSAALDTTSEFYFDALVQVHMPELSRGRVVLLGDAGYCTSPLSGQGTALALIGAYVLANELGRRPEADVVDALRAYERNLAPHIEAGRELPPGSGSFATPKSRLGIRVLHAYIRASARKPLLTLVEKAMSSRHDVPLPAYDTVAV</sequence>
<reference evidence="2 3" key="1">
    <citation type="submission" date="2019-02" db="EMBL/GenBank/DDBJ databases">
        <title>Genomic Encyclopedia of Type Strains, Phase IV (KMG-IV): sequencing the most valuable type-strain genomes for metagenomic binning, comparative biology and taxonomic classification.</title>
        <authorList>
            <person name="Goeker M."/>
        </authorList>
    </citation>
    <scope>NUCLEOTIDE SEQUENCE [LARGE SCALE GENOMIC DNA]</scope>
    <source>
        <strain evidence="2 3">DSM 43045</strain>
    </source>
</reference>
<gene>
    <name evidence="2" type="ORF">EV187_2965</name>
</gene>
<dbReference type="InterPro" id="IPR051704">
    <property type="entry name" value="FAD_aromatic-hydroxylase"/>
</dbReference>
<dbReference type="Pfam" id="PF01494">
    <property type="entry name" value="FAD_binding_3"/>
    <property type="match status" value="1"/>
</dbReference>
<dbReference type="EMBL" id="SGWY01000003">
    <property type="protein sequence ID" value="RZS64578.1"/>
    <property type="molecule type" value="Genomic_DNA"/>
</dbReference>
<dbReference type="InterPro" id="IPR002938">
    <property type="entry name" value="FAD-bd"/>
</dbReference>
<keyword evidence="3" id="KW-1185">Reference proteome</keyword>
<dbReference type="GO" id="GO:0071949">
    <property type="term" value="F:FAD binding"/>
    <property type="evidence" value="ECO:0007669"/>
    <property type="project" value="InterPro"/>
</dbReference>
<dbReference type="AlphaFoldDB" id="A0A4Q7MCG5"/>
<dbReference type="InterPro" id="IPR036188">
    <property type="entry name" value="FAD/NAD-bd_sf"/>
</dbReference>
<dbReference type="PANTHER" id="PTHR46865:SF2">
    <property type="entry name" value="MONOOXYGENASE"/>
    <property type="match status" value="1"/>
</dbReference>
<dbReference type="PRINTS" id="PR00420">
    <property type="entry name" value="RNGMNOXGNASE"/>
</dbReference>
<dbReference type="Gene3D" id="3.50.50.60">
    <property type="entry name" value="FAD/NAD(P)-binding domain"/>
    <property type="match status" value="1"/>
</dbReference>
<feature type="domain" description="FAD-binding" evidence="1">
    <location>
        <begin position="2"/>
        <end position="336"/>
    </location>
</feature>
<dbReference type="Gene3D" id="3.30.9.10">
    <property type="entry name" value="D-Amino Acid Oxidase, subunit A, domain 2"/>
    <property type="match status" value="1"/>
</dbReference>
<dbReference type="OrthoDB" id="3356051at2"/>
<evidence type="ECO:0000259" key="1">
    <source>
        <dbReference type="Pfam" id="PF01494"/>
    </source>
</evidence>
<dbReference type="Proteomes" id="UP000293289">
    <property type="component" value="Unassembled WGS sequence"/>
</dbReference>
<dbReference type="PANTHER" id="PTHR46865">
    <property type="entry name" value="OXIDOREDUCTASE-RELATED"/>
    <property type="match status" value="1"/>
</dbReference>
<protein>
    <submittedName>
        <fullName evidence="2">2-polyprenyl-6-methoxyphenol hydroxylase-like FAD-dependent oxidoreductase</fullName>
    </submittedName>
</protein>
<dbReference type="SUPFAM" id="SSF51905">
    <property type="entry name" value="FAD/NAD(P)-binding domain"/>
    <property type="match status" value="1"/>
</dbReference>
<name>A0A4Q7MCG5_9MICO</name>